<protein>
    <recommendedName>
        <fullName evidence="3 9">T-complex protein 1 subunit delta</fullName>
    </recommendedName>
</protein>
<dbReference type="SUPFAM" id="SSF52029">
    <property type="entry name" value="GroEL apical domain-like"/>
    <property type="match status" value="1"/>
</dbReference>
<dbReference type="GO" id="GO:0016887">
    <property type="term" value="F:ATP hydrolysis activity"/>
    <property type="evidence" value="ECO:0007669"/>
    <property type="project" value="InterPro"/>
</dbReference>
<evidence type="ECO:0000313" key="11">
    <source>
        <dbReference type="EMBL" id="OQR78257.1"/>
    </source>
</evidence>
<feature type="compositionally biased region" description="Low complexity" evidence="10">
    <location>
        <begin position="1"/>
        <end position="16"/>
    </location>
</feature>
<reference evidence="11 12" key="1">
    <citation type="journal article" date="2017" name="Gigascience">
        <title>Draft genome of the honey bee ectoparasitic mite, Tropilaelaps mercedesae, is shaped by the parasitic life history.</title>
        <authorList>
            <person name="Dong X."/>
            <person name="Armstrong S.D."/>
            <person name="Xia D."/>
            <person name="Makepeace B.L."/>
            <person name="Darby A.C."/>
            <person name="Kadowaki T."/>
        </authorList>
    </citation>
    <scope>NUCLEOTIDE SEQUENCE [LARGE SCALE GENOMIC DNA]</scope>
    <source>
        <strain evidence="11">Wuxi-XJTLU</strain>
    </source>
</reference>
<comment type="similarity">
    <text evidence="2 8">Belongs to the TCP-1 chaperonin family.</text>
</comment>
<organism evidence="11 12">
    <name type="scientific">Tropilaelaps mercedesae</name>
    <dbReference type="NCBI Taxonomy" id="418985"/>
    <lineage>
        <taxon>Eukaryota</taxon>
        <taxon>Metazoa</taxon>
        <taxon>Ecdysozoa</taxon>
        <taxon>Arthropoda</taxon>
        <taxon>Chelicerata</taxon>
        <taxon>Arachnida</taxon>
        <taxon>Acari</taxon>
        <taxon>Parasitiformes</taxon>
        <taxon>Mesostigmata</taxon>
        <taxon>Gamasina</taxon>
        <taxon>Dermanyssoidea</taxon>
        <taxon>Laelapidae</taxon>
        <taxon>Tropilaelaps</taxon>
    </lineage>
</organism>
<evidence type="ECO:0000256" key="4">
    <source>
        <dbReference type="ARBA" id="ARBA00022490"/>
    </source>
</evidence>
<dbReference type="FunFam" id="3.50.7.10:FF:000010">
    <property type="entry name" value="T-complex protein 1 subunit delta"/>
    <property type="match status" value="1"/>
</dbReference>
<dbReference type="InParanoid" id="A0A1V9XXL4"/>
<dbReference type="GO" id="GO:0140662">
    <property type="term" value="F:ATP-dependent protein folding chaperone"/>
    <property type="evidence" value="ECO:0007669"/>
    <property type="project" value="InterPro"/>
</dbReference>
<dbReference type="Pfam" id="PF00118">
    <property type="entry name" value="Cpn60_TCP1"/>
    <property type="match status" value="1"/>
</dbReference>
<comment type="caution">
    <text evidence="11">The sequence shown here is derived from an EMBL/GenBank/DDBJ whole genome shotgun (WGS) entry which is preliminary data.</text>
</comment>
<dbReference type="CDD" id="cd03338">
    <property type="entry name" value="TCP1_delta"/>
    <property type="match status" value="1"/>
</dbReference>
<evidence type="ECO:0000256" key="10">
    <source>
        <dbReference type="SAM" id="MobiDB-lite"/>
    </source>
</evidence>
<evidence type="ECO:0000256" key="9">
    <source>
        <dbReference type="RuleBase" id="RU004192"/>
    </source>
</evidence>
<evidence type="ECO:0000256" key="3">
    <source>
        <dbReference type="ARBA" id="ARBA00016107"/>
    </source>
</evidence>
<evidence type="ECO:0000256" key="7">
    <source>
        <dbReference type="ARBA" id="ARBA00023186"/>
    </source>
</evidence>
<dbReference type="InterPro" id="IPR054827">
    <property type="entry name" value="thermosome_alpha"/>
</dbReference>
<keyword evidence="5 8" id="KW-0547">Nucleotide-binding</keyword>
<evidence type="ECO:0000256" key="2">
    <source>
        <dbReference type="ARBA" id="ARBA00008020"/>
    </source>
</evidence>
<accession>A0A1V9XXL4</accession>
<sequence>MATKVTAPAAAQAGKGNVSYQDRDKPAQVRQSNITAAKAVCDAIRTSLGPRGMDKMIQAVNGDVTITNDGATILQQMQVLHPAAKMLVELSRAQDVEAGDGTTSVVVIAGSLLDAASKLLIRGMHPTIVSDAFQVAAKECVDILSNSETGLAISVELSDRESLLKSATTSLSSKVVSQHSDILAPMAVDAVLKVIDPTKDNNVDLRDIRIIKKLGGTVEDTELIDGLVFTEKLAGGPNAPHRMEKAKIGLIQFCISPPKPNMDHQVIVSDYSAMDRVLREERAYLLNIVKVVKKAGCNVLLIQKSILRDAVSDLALHFLAKMKIMVIKDIERENIEFITKSLGCRPIASLDHFVPESLGSAELVEEVTTGSAKYVKVTGVANPGKTVSLLLRGSNKLVLEEADRSIHDALCVIRCLVKKRALVAGGGAPEIELSLRLAERARQIEGLHSYCYRAFADSLEIIPYTLAENAGLNPIQTVTELRNRHAKGERTCGINVRRGCVSDITKENVLQPLLVTTSAITLAAECVRSILKIDDIVQTVR</sequence>
<dbReference type="EMBL" id="MNPL01002454">
    <property type="protein sequence ID" value="OQR78257.1"/>
    <property type="molecule type" value="Genomic_DNA"/>
</dbReference>
<dbReference type="InterPro" id="IPR053374">
    <property type="entry name" value="TCP-1_chaperonin"/>
</dbReference>
<dbReference type="InterPro" id="IPR012717">
    <property type="entry name" value="Chap_CCT_delta"/>
</dbReference>
<dbReference type="InterPro" id="IPR027413">
    <property type="entry name" value="GROEL-like_equatorial_sf"/>
</dbReference>
<dbReference type="PROSITE" id="PS00750">
    <property type="entry name" value="TCP1_1"/>
    <property type="match status" value="1"/>
</dbReference>
<evidence type="ECO:0000256" key="1">
    <source>
        <dbReference type="ARBA" id="ARBA00004496"/>
    </source>
</evidence>
<dbReference type="Gene3D" id="3.30.260.10">
    <property type="entry name" value="TCP-1-like chaperonin intermediate domain"/>
    <property type="match status" value="1"/>
</dbReference>
<dbReference type="PROSITE" id="PS00995">
    <property type="entry name" value="TCP1_3"/>
    <property type="match status" value="1"/>
</dbReference>
<dbReference type="InterPro" id="IPR002194">
    <property type="entry name" value="Chaperonin_TCP-1_CS"/>
</dbReference>
<keyword evidence="4" id="KW-0963">Cytoplasm</keyword>
<dbReference type="SUPFAM" id="SSF48592">
    <property type="entry name" value="GroEL equatorial domain-like"/>
    <property type="match status" value="1"/>
</dbReference>
<dbReference type="Proteomes" id="UP000192247">
    <property type="component" value="Unassembled WGS sequence"/>
</dbReference>
<dbReference type="NCBIfam" id="NF041083">
    <property type="entry name" value="thermosome_beta"/>
    <property type="match status" value="1"/>
</dbReference>
<evidence type="ECO:0000256" key="6">
    <source>
        <dbReference type="ARBA" id="ARBA00022840"/>
    </source>
</evidence>
<dbReference type="NCBIfam" id="NF041082">
    <property type="entry name" value="thermosome_alpha"/>
    <property type="match status" value="1"/>
</dbReference>
<dbReference type="PRINTS" id="PR00304">
    <property type="entry name" value="TCOMPLEXTCP1"/>
</dbReference>
<dbReference type="Gene3D" id="1.10.560.10">
    <property type="entry name" value="GroEL-like equatorial domain"/>
    <property type="match status" value="1"/>
</dbReference>
<dbReference type="GO" id="GO:0005737">
    <property type="term" value="C:cytoplasm"/>
    <property type="evidence" value="ECO:0007669"/>
    <property type="project" value="UniProtKB-SubCell"/>
</dbReference>
<keyword evidence="7 8" id="KW-0143">Chaperone</keyword>
<dbReference type="GO" id="GO:0005524">
    <property type="term" value="F:ATP binding"/>
    <property type="evidence" value="ECO:0007669"/>
    <property type="project" value="UniProtKB-KW"/>
</dbReference>
<dbReference type="InterPro" id="IPR027410">
    <property type="entry name" value="TCP-1-like_intermed_sf"/>
</dbReference>
<evidence type="ECO:0000256" key="5">
    <source>
        <dbReference type="ARBA" id="ARBA00022741"/>
    </source>
</evidence>
<dbReference type="InterPro" id="IPR017998">
    <property type="entry name" value="Chaperone_TCP-1"/>
</dbReference>
<dbReference type="OrthoDB" id="10248520at2759"/>
<comment type="subcellular location">
    <subcellularLocation>
        <location evidence="1">Cytoplasm</location>
    </subcellularLocation>
</comment>
<keyword evidence="12" id="KW-1185">Reference proteome</keyword>
<dbReference type="STRING" id="418985.A0A1V9XXL4"/>
<dbReference type="Gene3D" id="3.50.7.10">
    <property type="entry name" value="GroEL"/>
    <property type="match status" value="1"/>
</dbReference>
<dbReference type="PROSITE" id="PS00751">
    <property type="entry name" value="TCP1_2"/>
    <property type="match status" value="1"/>
</dbReference>
<proteinExistence type="inferred from homology"/>
<evidence type="ECO:0000313" key="12">
    <source>
        <dbReference type="Proteomes" id="UP000192247"/>
    </source>
</evidence>
<dbReference type="PANTHER" id="PTHR11353">
    <property type="entry name" value="CHAPERONIN"/>
    <property type="match status" value="1"/>
</dbReference>
<dbReference type="SUPFAM" id="SSF54849">
    <property type="entry name" value="GroEL-intermediate domain like"/>
    <property type="match status" value="1"/>
</dbReference>
<evidence type="ECO:0000256" key="8">
    <source>
        <dbReference type="RuleBase" id="RU004187"/>
    </source>
</evidence>
<dbReference type="InterPro" id="IPR027409">
    <property type="entry name" value="GroEL-like_apical_dom_sf"/>
</dbReference>
<gene>
    <name evidence="11" type="ORF">BIW11_00334</name>
</gene>
<dbReference type="AlphaFoldDB" id="A0A1V9XXL4"/>
<keyword evidence="6 8" id="KW-0067">ATP-binding</keyword>
<dbReference type="GO" id="GO:0051082">
    <property type="term" value="F:unfolded protein binding"/>
    <property type="evidence" value="ECO:0007669"/>
    <property type="project" value="InterPro"/>
</dbReference>
<dbReference type="NCBIfam" id="TIGR02342">
    <property type="entry name" value="chap_CCT_delta"/>
    <property type="match status" value="1"/>
</dbReference>
<dbReference type="FunCoup" id="A0A1V9XXL4">
    <property type="interactions" value="1978"/>
</dbReference>
<name>A0A1V9XXL4_9ACAR</name>
<feature type="region of interest" description="Disordered" evidence="10">
    <location>
        <begin position="1"/>
        <end position="27"/>
    </location>
</feature>
<dbReference type="InterPro" id="IPR002423">
    <property type="entry name" value="Cpn60/GroEL/TCP-1"/>
</dbReference>